<dbReference type="AlphaFoldDB" id="A0AAN6K6U7"/>
<feature type="region of interest" description="Disordered" evidence="1">
    <location>
        <begin position="195"/>
        <end position="231"/>
    </location>
</feature>
<evidence type="ECO:0000313" key="3">
    <source>
        <dbReference type="Proteomes" id="UP001175353"/>
    </source>
</evidence>
<dbReference type="Proteomes" id="UP001175353">
    <property type="component" value="Unassembled WGS sequence"/>
</dbReference>
<reference evidence="2" key="1">
    <citation type="submission" date="2023-06" db="EMBL/GenBank/DDBJ databases">
        <title>Black Yeasts Isolated from many extreme environments.</title>
        <authorList>
            <person name="Coleine C."/>
            <person name="Stajich J.E."/>
            <person name="Selbmann L."/>
        </authorList>
    </citation>
    <scope>NUCLEOTIDE SEQUENCE</scope>
    <source>
        <strain evidence="2">CCFEE 5200</strain>
    </source>
</reference>
<gene>
    <name evidence="2" type="ORF">LTR91_017079</name>
</gene>
<comment type="caution">
    <text evidence="2">The sequence shown here is derived from an EMBL/GenBank/DDBJ whole genome shotgun (WGS) entry which is preliminary data.</text>
</comment>
<evidence type="ECO:0000256" key="1">
    <source>
        <dbReference type="SAM" id="MobiDB-lite"/>
    </source>
</evidence>
<name>A0AAN6K6U7_9PEZI</name>
<sequence length="383" mass="43672">MDASSTATASPWRRGRNPMIGPTRLEVILSGLAVPRSLCGGQQSKQCARGWTVESECFEAVERGGVRNEQMLRRMSRVRGGLQEGSDFDLFLTSNREVLTKSGANLSYSIDLNYKAKDQAASHNTLLQETSSSYMSTPSISPMRHSTLSTRIVKAHGLSTEKMQEILQGYEAALRVANRLDEEYDDFTEEIDTRRERREAEYEQRIAESREPDADLEEFREEGDARRERREAESVLREAEINDLINAERFGELREEGDARRERLEAESALREAGINDLIDAENFGELREEGDARHERREAESVLREDEITDLVKAERSGELREDGDARRERLEAESVLRDAEINDLVDEAEKFGELREEGDARRERMEAECEALRGLRYAACK</sequence>
<evidence type="ECO:0000313" key="2">
    <source>
        <dbReference type="EMBL" id="KAK0967603.1"/>
    </source>
</evidence>
<accession>A0AAN6K6U7</accession>
<proteinExistence type="predicted"/>
<organism evidence="2 3">
    <name type="scientific">Friedmanniomyces endolithicus</name>
    <dbReference type="NCBI Taxonomy" id="329885"/>
    <lineage>
        <taxon>Eukaryota</taxon>
        <taxon>Fungi</taxon>
        <taxon>Dikarya</taxon>
        <taxon>Ascomycota</taxon>
        <taxon>Pezizomycotina</taxon>
        <taxon>Dothideomycetes</taxon>
        <taxon>Dothideomycetidae</taxon>
        <taxon>Mycosphaerellales</taxon>
        <taxon>Teratosphaeriaceae</taxon>
        <taxon>Friedmanniomyces</taxon>
    </lineage>
</organism>
<keyword evidence="3" id="KW-1185">Reference proteome</keyword>
<feature type="compositionally biased region" description="Basic and acidic residues" evidence="1">
    <location>
        <begin position="222"/>
        <end position="231"/>
    </location>
</feature>
<protein>
    <submittedName>
        <fullName evidence="2">Uncharacterized protein</fullName>
    </submittedName>
</protein>
<dbReference type="EMBL" id="JAUJLE010000216">
    <property type="protein sequence ID" value="KAK0967603.1"/>
    <property type="molecule type" value="Genomic_DNA"/>
</dbReference>
<feature type="compositionally biased region" description="Basic and acidic residues" evidence="1">
    <location>
        <begin position="195"/>
        <end position="213"/>
    </location>
</feature>